<accession>L1IB07</accession>
<organism evidence="7">
    <name type="scientific">Guillardia theta (strain CCMP2712)</name>
    <name type="common">Cryptophyte</name>
    <dbReference type="NCBI Taxonomy" id="905079"/>
    <lineage>
        <taxon>Eukaryota</taxon>
        <taxon>Cryptophyceae</taxon>
        <taxon>Pyrenomonadales</taxon>
        <taxon>Geminigeraceae</taxon>
        <taxon>Guillardia</taxon>
    </lineage>
</organism>
<dbReference type="KEGG" id="gtt:GUITHDRAFT_61164"/>
<evidence type="ECO:0000313" key="7">
    <source>
        <dbReference type="EMBL" id="EKX33441.1"/>
    </source>
</evidence>
<dbReference type="SUPFAM" id="SSF55856">
    <property type="entry name" value="Cytochrome b5-like heme/steroid binding domain"/>
    <property type="match status" value="1"/>
</dbReference>
<dbReference type="STRING" id="905079.L1IB07"/>
<reference evidence="8" key="3">
    <citation type="submission" date="2016-03" db="UniProtKB">
        <authorList>
            <consortium name="EnsemblProtists"/>
        </authorList>
    </citation>
    <scope>IDENTIFICATION</scope>
</reference>
<name>L1IB07_GUITC</name>
<dbReference type="GO" id="GO:0016020">
    <property type="term" value="C:membrane"/>
    <property type="evidence" value="ECO:0007669"/>
    <property type="project" value="TreeGrafter"/>
</dbReference>
<feature type="non-terminal residue" evidence="7">
    <location>
        <position position="71"/>
    </location>
</feature>
<dbReference type="PROSITE" id="PS00191">
    <property type="entry name" value="CYTOCHROME_B5_1"/>
    <property type="match status" value="1"/>
</dbReference>
<dbReference type="InterPro" id="IPR050668">
    <property type="entry name" value="Cytochrome_b5"/>
</dbReference>
<evidence type="ECO:0000256" key="5">
    <source>
        <dbReference type="RuleBase" id="RU362121"/>
    </source>
</evidence>
<dbReference type="GO" id="GO:0046872">
    <property type="term" value="F:metal ion binding"/>
    <property type="evidence" value="ECO:0007669"/>
    <property type="project" value="UniProtKB-UniRule"/>
</dbReference>
<evidence type="ECO:0000256" key="3">
    <source>
        <dbReference type="ARBA" id="ARBA00023004"/>
    </source>
</evidence>
<dbReference type="EnsemblProtists" id="EKX33441">
    <property type="protein sequence ID" value="EKX33441"/>
    <property type="gene ID" value="GUITHDRAFT_61164"/>
</dbReference>
<dbReference type="EMBL" id="JH993142">
    <property type="protein sequence ID" value="EKX33441.1"/>
    <property type="molecule type" value="Genomic_DNA"/>
</dbReference>
<dbReference type="Gene3D" id="3.10.120.10">
    <property type="entry name" value="Cytochrome b5-like heme/steroid binding domain"/>
    <property type="match status" value="1"/>
</dbReference>
<keyword evidence="3 5" id="KW-0408">Iron</keyword>
<dbReference type="InterPro" id="IPR001199">
    <property type="entry name" value="Cyt_B5-like_heme/steroid-bd"/>
</dbReference>
<dbReference type="SMART" id="SM01117">
    <property type="entry name" value="Cyt-b5"/>
    <property type="match status" value="1"/>
</dbReference>
<dbReference type="HOGENOM" id="CLU_102602_4_3_1"/>
<dbReference type="Proteomes" id="UP000011087">
    <property type="component" value="Unassembled WGS sequence"/>
</dbReference>
<reference evidence="7 9" key="1">
    <citation type="journal article" date="2012" name="Nature">
        <title>Algal genomes reveal evolutionary mosaicism and the fate of nucleomorphs.</title>
        <authorList>
            <consortium name="DOE Joint Genome Institute"/>
            <person name="Curtis B.A."/>
            <person name="Tanifuji G."/>
            <person name="Burki F."/>
            <person name="Gruber A."/>
            <person name="Irimia M."/>
            <person name="Maruyama S."/>
            <person name="Arias M.C."/>
            <person name="Ball S.G."/>
            <person name="Gile G.H."/>
            <person name="Hirakawa Y."/>
            <person name="Hopkins J.F."/>
            <person name="Kuo A."/>
            <person name="Rensing S.A."/>
            <person name="Schmutz J."/>
            <person name="Symeonidi A."/>
            <person name="Elias M."/>
            <person name="Eveleigh R.J."/>
            <person name="Herman E.K."/>
            <person name="Klute M.J."/>
            <person name="Nakayama T."/>
            <person name="Obornik M."/>
            <person name="Reyes-Prieto A."/>
            <person name="Armbrust E.V."/>
            <person name="Aves S.J."/>
            <person name="Beiko R.G."/>
            <person name="Coutinho P."/>
            <person name="Dacks J.B."/>
            <person name="Durnford D.G."/>
            <person name="Fast N.M."/>
            <person name="Green B.R."/>
            <person name="Grisdale C.J."/>
            <person name="Hempel F."/>
            <person name="Henrissat B."/>
            <person name="Hoppner M.P."/>
            <person name="Ishida K."/>
            <person name="Kim E."/>
            <person name="Koreny L."/>
            <person name="Kroth P.G."/>
            <person name="Liu Y."/>
            <person name="Malik S.B."/>
            <person name="Maier U.G."/>
            <person name="McRose D."/>
            <person name="Mock T."/>
            <person name="Neilson J.A."/>
            <person name="Onodera N.T."/>
            <person name="Poole A.M."/>
            <person name="Pritham E.J."/>
            <person name="Richards T.A."/>
            <person name="Rocap G."/>
            <person name="Roy S.W."/>
            <person name="Sarai C."/>
            <person name="Schaack S."/>
            <person name="Shirato S."/>
            <person name="Slamovits C.H."/>
            <person name="Spencer D.F."/>
            <person name="Suzuki S."/>
            <person name="Worden A.Z."/>
            <person name="Zauner S."/>
            <person name="Barry K."/>
            <person name="Bell C."/>
            <person name="Bharti A.K."/>
            <person name="Crow J.A."/>
            <person name="Grimwood J."/>
            <person name="Kramer R."/>
            <person name="Lindquist E."/>
            <person name="Lucas S."/>
            <person name="Salamov A."/>
            <person name="McFadden G.I."/>
            <person name="Lane C.E."/>
            <person name="Keeling P.J."/>
            <person name="Gray M.W."/>
            <person name="Grigoriev I.V."/>
            <person name="Archibald J.M."/>
        </authorList>
    </citation>
    <scope>NUCLEOTIDE SEQUENCE</scope>
    <source>
        <strain evidence="7 9">CCMP2712</strain>
    </source>
</reference>
<keyword evidence="1 5" id="KW-0349">Heme</keyword>
<keyword evidence="2 5" id="KW-0479">Metal-binding</keyword>
<dbReference type="RefSeq" id="XP_005820421.1">
    <property type="nucleotide sequence ID" value="XM_005820364.1"/>
</dbReference>
<keyword evidence="9" id="KW-1185">Reference proteome</keyword>
<evidence type="ECO:0000256" key="2">
    <source>
        <dbReference type="ARBA" id="ARBA00022723"/>
    </source>
</evidence>
<dbReference type="GeneID" id="17290171"/>
<dbReference type="PROSITE" id="PS50255">
    <property type="entry name" value="CYTOCHROME_B5_2"/>
    <property type="match status" value="1"/>
</dbReference>
<sequence length="71" mass="8196">IHKSEVEKRVRAGDALIIIQEMVFDVSTYINKHPGGAFILKNNYGRDSSEKFLRIHSKHAHQELARFYIGD</sequence>
<dbReference type="AlphaFoldDB" id="L1IB07"/>
<dbReference type="PRINTS" id="PR00363">
    <property type="entry name" value="CYTOCHROMEB5"/>
</dbReference>
<gene>
    <name evidence="7" type="ORF">GUITHDRAFT_61164</name>
</gene>
<dbReference type="InterPro" id="IPR036400">
    <property type="entry name" value="Cyt_B5-like_heme/steroid_sf"/>
</dbReference>
<evidence type="ECO:0000313" key="9">
    <source>
        <dbReference type="Proteomes" id="UP000011087"/>
    </source>
</evidence>
<dbReference type="OrthoDB" id="260519at2759"/>
<proteinExistence type="inferred from homology"/>
<feature type="domain" description="Cytochrome b5 heme-binding" evidence="6">
    <location>
        <begin position="1"/>
        <end position="71"/>
    </location>
</feature>
<comment type="similarity">
    <text evidence="4 5">Belongs to the cytochrome b5 family.</text>
</comment>
<dbReference type="InterPro" id="IPR018506">
    <property type="entry name" value="Cyt_B5_heme-BS"/>
</dbReference>
<dbReference type="PANTHER" id="PTHR19359">
    <property type="entry name" value="CYTOCHROME B5"/>
    <property type="match status" value="1"/>
</dbReference>
<evidence type="ECO:0000256" key="1">
    <source>
        <dbReference type="ARBA" id="ARBA00022617"/>
    </source>
</evidence>
<dbReference type="OMA" id="PEHEQTH"/>
<evidence type="ECO:0000313" key="8">
    <source>
        <dbReference type="EnsemblProtists" id="EKX33441"/>
    </source>
</evidence>
<protein>
    <recommendedName>
        <fullName evidence="6">Cytochrome b5 heme-binding domain-containing protein</fullName>
    </recommendedName>
</protein>
<reference evidence="9" key="2">
    <citation type="submission" date="2012-11" db="EMBL/GenBank/DDBJ databases">
        <authorList>
            <person name="Kuo A."/>
            <person name="Curtis B.A."/>
            <person name="Tanifuji G."/>
            <person name="Burki F."/>
            <person name="Gruber A."/>
            <person name="Irimia M."/>
            <person name="Maruyama S."/>
            <person name="Arias M.C."/>
            <person name="Ball S.G."/>
            <person name="Gile G.H."/>
            <person name="Hirakawa Y."/>
            <person name="Hopkins J.F."/>
            <person name="Rensing S.A."/>
            <person name="Schmutz J."/>
            <person name="Symeonidi A."/>
            <person name="Elias M."/>
            <person name="Eveleigh R.J."/>
            <person name="Herman E.K."/>
            <person name="Klute M.J."/>
            <person name="Nakayama T."/>
            <person name="Obornik M."/>
            <person name="Reyes-Prieto A."/>
            <person name="Armbrust E.V."/>
            <person name="Aves S.J."/>
            <person name="Beiko R.G."/>
            <person name="Coutinho P."/>
            <person name="Dacks J.B."/>
            <person name="Durnford D.G."/>
            <person name="Fast N.M."/>
            <person name="Green B.R."/>
            <person name="Grisdale C."/>
            <person name="Hempe F."/>
            <person name="Henrissat B."/>
            <person name="Hoppner M.P."/>
            <person name="Ishida K.-I."/>
            <person name="Kim E."/>
            <person name="Koreny L."/>
            <person name="Kroth P.G."/>
            <person name="Liu Y."/>
            <person name="Malik S.-B."/>
            <person name="Maier U.G."/>
            <person name="McRose D."/>
            <person name="Mock T."/>
            <person name="Neilson J.A."/>
            <person name="Onodera N.T."/>
            <person name="Poole A.M."/>
            <person name="Pritham E.J."/>
            <person name="Richards T.A."/>
            <person name="Rocap G."/>
            <person name="Roy S.W."/>
            <person name="Sarai C."/>
            <person name="Schaack S."/>
            <person name="Shirato S."/>
            <person name="Slamovits C.H."/>
            <person name="Spencer D.F."/>
            <person name="Suzuki S."/>
            <person name="Worden A.Z."/>
            <person name="Zauner S."/>
            <person name="Barry K."/>
            <person name="Bell C."/>
            <person name="Bharti A.K."/>
            <person name="Crow J.A."/>
            <person name="Grimwood J."/>
            <person name="Kramer R."/>
            <person name="Lindquist E."/>
            <person name="Lucas S."/>
            <person name="Salamov A."/>
            <person name="McFadden G.I."/>
            <person name="Lane C.E."/>
            <person name="Keeling P.J."/>
            <person name="Gray M.W."/>
            <person name="Grigoriev I.V."/>
            <person name="Archibald J.M."/>
        </authorList>
    </citation>
    <scope>NUCLEOTIDE SEQUENCE</scope>
    <source>
        <strain evidence="9">CCMP2712</strain>
    </source>
</reference>
<dbReference type="PaxDb" id="55529-EKX33441"/>
<dbReference type="Pfam" id="PF00173">
    <property type="entry name" value="Cyt-b5"/>
    <property type="match status" value="1"/>
</dbReference>
<feature type="non-terminal residue" evidence="7">
    <location>
        <position position="1"/>
    </location>
</feature>
<dbReference type="GO" id="GO:0020037">
    <property type="term" value="F:heme binding"/>
    <property type="evidence" value="ECO:0007669"/>
    <property type="project" value="UniProtKB-UniRule"/>
</dbReference>
<evidence type="ECO:0000259" key="6">
    <source>
        <dbReference type="PROSITE" id="PS50255"/>
    </source>
</evidence>
<evidence type="ECO:0000256" key="4">
    <source>
        <dbReference type="ARBA" id="ARBA00038168"/>
    </source>
</evidence>